<proteinExistence type="predicted"/>
<dbReference type="PANTHER" id="PTHR37042:SF4">
    <property type="entry name" value="OUTER MEMBRANE PROTEIN RV1973"/>
    <property type="match status" value="1"/>
</dbReference>
<dbReference type="EMBL" id="JBGEHV010000057">
    <property type="protein sequence ID" value="MEY8042476.1"/>
    <property type="molecule type" value="Genomic_DNA"/>
</dbReference>
<sequence length="171" mass="18578">MPTARTGGIATRAVAVLFTLSLAACLVLGFSWWRAAGDPEVAYAAERDRALHDGRAAIISFNTLDHRDVPGGLDRWERDSTGPLREEIKQGRQRYAEQIERAGSTTEAQVVDAGLTQLDARAGKAEMLAVVRVTVTVQGQPPSTKQDRYHAELTREGAVWKLSNLQAVPVG</sequence>
<evidence type="ECO:0008006" key="5">
    <source>
        <dbReference type="Google" id="ProtNLM"/>
    </source>
</evidence>
<reference evidence="3 4" key="1">
    <citation type="submission" date="2024-08" db="EMBL/GenBank/DDBJ databases">
        <title>Genome mining of Saccharopolyspora cebuensis PGLac3 from Nigerian medicinal plant.</title>
        <authorList>
            <person name="Ezeobiora C.E."/>
            <person name="Igbokwe N.H."/>
            <person name="Amin D.H."/>
            <person name="Mendie U.E."/>
        </authorList>
    </citation>
    <scope>NUCLEOTIDE SEQUENCE [LARGE SCALE GENOMIC DNA]</scope>
    <source>
        <strain evidence="3 4">PGLac3</strain>
    </source>
</reference>
<name>A0ABV4CRP6_9PSEU</name>
<dbReference type="PANTHER" id="PTHR37042">
    <property type="entry name" value="OUTER MEMBRANE PROTEIN RV1973"/>
    <property type="match status" value="1"/>
</dbReference>
<keyword evidence="2" id="KW-0472">Membrane</keyword>
<evidence type="ECO:0000313" key="4">
    <source>
        <dbReference type="Proteomes" id="UP001564626"/>
    </source>
</evidence>
<dbReference type="RefSeq" id="WP_345357506.1">
    <property type="nucleotide sequence ID" value="NZ_BAABII010000003.1"/>
</dbReference>
<evidence type="ECO:0000313" key="3">
    <source>
        <dbReference type="EMBL" id="MEY8042476.1"/>
    </source>
</evidence>
<protein>
    <recommendedName>
        <fullName evidence="5">Mce-associated membrane protein</fullName>
    </recommendedName>
</protein>
<evidence type="ECO:0000256" key="1">
    <source>
        <dbReference type="ARBA" id="ARBA00004370"/>
    </source>
</evidence>
<organism evidence="3 4">
    <name type="scientific">Saccharopolyspora cebuensis</name>
    <dbReference type="NCBI Taxonomy" id="418759"/>
    <lineage>
        <taxon>Bacteria</taxon>
        <taxon>Bacillati</taxon>
        <taxon>Actinomycetota</taxon>
        <taxon>Actinomycetes</taxon>
        <taxon>Pseudonocardiales</taxon>
        <taxon>Pseudonocardiaceae</taxon>
        <taxon>Saccharopolyspora</taxon>
    </lineage>
</organism>
<dbReference type="Proteomes" id="UP001564626">
    <property type="component" value="Unassembled WGS sequence"/>
</dbReference>
<keyword evidence="4" id="KW-1185">Reference proteome</keyword>
<gene>
    <name evidence="3" type="ORF">AB8O55_23985</name>
</gene>
<comment type="caution">
    <text evidence="3">The sequence shown here is derived from an EMBL/GenBank/DDBJ whole genome shotgun (WGS) entry which is preliminary data.</text>
</comment>
<accession>A0ABV4CRP6</accession>
<evidence type="ECO:0000256" key="2">
    <source>
        <dbReference type="ARBA" id="ARBA00023136"/>
    </source>
</evidence>
<dbReference type="PROSITE" id="PS51257">
    <property type="entry name" value="PROKAR_LIPOPROTEIN"/>
    <property type="match status" value="1"/>
</dbReference>
<comment type="subcellular location">
    <subcellularLocation>
        <location evidence="1">Membrane</location>
    </subcellularLocation>
</comment>